<dbReference type="InterPro" id="IPR015955">
    <property type="entry name" value="Lactate_DH/Glyco_Ohase_4_C"/>
</dbReference>
<dbReference type="GO" id="GO:0006108">
    <property type="term" value="P:malate metabolic process"/>
    <property type="evidence" value="ECO:0007669"/>
    <property type="project" value="InterPro"/>
</dbReference>
<evidence type="ECO:0000313" key="4">
    <source>
        <dbReference type="Proteomes" id="UP000694925"/>
    </source>
</evidence>
<organism evidence="4 5">
    <name type="scientific">Ceratina calcarata</name>
    <dbReference type="NCBI Taxonomy" id="156304"/>
    <lineage>
        <taxon>Eukaryota</taxon>
        <taxon>Metazoa</taxon>
        <taxon>Ecdysozoa</taxon>
        <taxon>Arthropoda</taxon>
        <taxon>Hexapoda</taxon>
        <taxon>Insecta</taxon>
        <taxon>Pterygota</taxon>
        <taxon>Neoptera</taxon>
        <taxon>Endopterygota</taxon>
        <taxon>Hymenoptera</taxon>
        <taxon>Apocrita</taxon>
        <taxon>Aculeata</taxon>
        <taxon>Apoidea</taxon>
        <taxon>Anthophila</taxon>
        <taxon>Apidae</taxon>
        <taxon>Ceratina</taxon>
        <taxon>Zadontomerus</taxon>
    </lineage>
</organism>
<evidence type="ECO:0000259" key="3">
    <source>
        <dbReference type="Pfam" id="PF02866"/>
    </source>
</evidence>
<dbReference type="InterPro" id="IPR036291">
    <property type="entry name" value="NAD(P)-bd_dom_sf"/>
</dbReference>
<dbReference type="KEGG" id="ccal:108631581"/>
<dbReference type="Gene3D" id="3.40.50.720">
    <property type="entry name" value="NAD(P)-binding Rossmann-like Domain"/>
    <property type="match status" value="1"/>
</dbReference>
<comment type="similarity">
    <text evidence="1">Belongs to the LDH/MDH superfamily. MDH type 2 family.</text>
</comment>
<dbReference type="Pfam" id="PF02866">
    <property type="entry name" value="Ldh_1_C"/>
    <property type="match status" value="1"/>
</dbReference>
<accession>A0AAJ7JDV0</accession>
<dbReference type="GO" id="GO:0016616">
    <property type="term" value="F:oxidoreductase activity, acting on the CH-OH group of donors, NAD or NADP as acceptor"/>
    <property type="evidence" value="ECO:0007669"/>
    <property type="project" value="InterPro"/>
</dbReference>
<dbReference type="CTD" id="4190"/>
<dbReference type="AlphaFoldDB" id="A0AAJ7JDV0"/>
<dbReference type="InterPro" id="IPR010945">
    <property type="entry name" value="Malate_DH_type2"/>
</dbReference>
<evidence type="ECO:0000313" key="5">
    <source>
        <dbReference type="RefSeq" id="XP_017891084.1"/>
    </source>
</evidence>
<dbReference type="Proteomes" id="UP000694925">
    <property type="component" value="Unplaced"/>
</dbReference>
<dbReference type="GeneID" id="108631581"/>
<dbReference type="SUPFAM" id="SSF51735">
    <property type="entry name" value="NAD(P)-binding Rossmann-fold domains"/>
    <property type="match status" value="1"/>
</dbReference>
<keyword evidence="2" id="KW-0560">Oxidoreductase</keyword>
<dbReference type="SUPFAM" id="SSF56327">
    <property type="entry name" value="LDH C-terminal domain-like"/>
    <property type="match status" value="1"/>
</dbReference>
<dbReference type="InterPro" id="IPR022383">
    <property type="entry name" value="Lactate/malate_DH_C"/>
</dbReference>
<name>A0AAJ7JDV0_9HYME</name>
<proteinExistence type="inferred from homology"/>
<dbReference type="Gene3D" id="3.90.110.10">
    <property type="entry name" value="Lactate dehydrogenase/glycoside hydrolase, family 4, C-terminal"/>
    <property type="match status" value="1"/>
</dbReference>
<keyword evidence="4" id="KW-1185">Reference proteome</keyword>
<sequence length="340" mass="38837">MDLERSLVVTNATKRVNDPLKIVITDGTTDIARSFAYKVLYGHVFGKDRPIVMSFYELPDKATFLESVMIELTSFAPNLLHDISYGHEAAVEFNNADVVVCIGFAREYDFKPDEYDDPFFQEHIRISKFYGEAIERYVKRDARIIVLGNTAATIISRYATSIPKRNITTPSLINSNIATSQIAARMQCLPTDVKGVIIWGSNGSCSFPDCRYMYLATGKPVTDSLRVWIRNNLAKVIRNVSSRPAHIRSIAYALAEHCRTLWHGTLENEWTNMGVFSDHSYSVRSGIFFSFPVHCRNKQCEIVQDLDCDRYIKKYIWDLSRLINREIQYGFDICGIPCSY</sequence>
<gene>
    <name evidence="5" type="primary">LOC108631581</name>
</gene>
<dbReference type="RefSeq" id="XP_017891084.1">
    <property type="nucleotide sequence ID" value="XM_018035595.2"/>
</dbReference>
<reference evidence="5" key="1">
    <citation type="submission" date="2025-08" db="UniProtKB">
        <authorList>
            <consortium name="RefSeq"/>
        </authorList>
    </citation>
    <scope>IDENTIFICATION</scope>
    <source>
        <tissue evidence="5">Whole body</tissue>
    </source>
</reference>
<evidence type="ECO:0000256" key="2">
    <source>
        <dbReference type="ARBA" id="ARBA00023002"/>
    </source>
</evidence>
<dbReference type="PANTHER" id="PTHR23382">
    <property type="entry name" value="MALATE DEHYDROGENASE"/>
    <property type="match status" value="1"/>
</dbReference>
<feature type="domain" description="Lactate/malate dehydrogenase C-terminal" evidence="3">
    <location>
        <begin position="179"/>
        <end position="307"/>
    </location>
</feature>
<protein>
    <submittedName>
        <fullName evidence="5">Malate dehydrogenase, cytoplasmic</fullName>
    </submittedName>
</protein>
<evidence type="ECO:0000256" key="1">
    <source>
        <dbReference type="ARBA" id="ARBA00009613"/>
    </source>
</evidence>
<dbReference type="GO" id="GO:0016615">
    <property type="term" value="F:malate dehydrogenase activity"/>
    <property type="evidence" value="ECO:0007669"/>
    <property type="project" value="InterPro"/>
</dbReference>